<evidence type="ECO:0000313" key="2">
    <source>
        <dbReference type="Proteomes" id="UP000250079"/>
    </source>
</evidence>
<accession>A0A2Z2NXN8</accession>
<dbReference type="AlphaFoldDB" id="A0A2Z2NXN8"/>
<keyword evidence="2" id="KW-1185">Reference proteome</keyword>
<sequence length="146" mass="15539">MSVFLIYLNTAQKVDTVEHGMVRGLVMANPATCETRALARDYLTIEAGDEIIGCNGDGIRWQATIDEVVDATSQDEEGEVGDPVRILKGSLTARGGRSVAAACKRMKDNGIELPEIINSRGSGFKQGALAKKLTDVQAEELASGLS</sequence>
<organism evidence="1 2">
    <name type="scientific">Granulosicoccus antarcticus IMCC3135</name>
    <dbReference type="NCBI Taxonomy" id="1192854"/>
    <lineage>
        <taxon>Bacteria</taxon>
        <taxon>Pseudomonadati</taxon>
        <taxon>Pseudomonadota</taxon>
        <taxon>Gammaproteobacteria</taxon>
        <taxon>Chromatiales</taxon>
        <taxon>Granulosicoccaceae</taxon>
        <taxon>Granulosicoccus</taxon>
    </lineage>
</organism>
<dbReference type="RefSeq" id="WP_088919733.1">
    <property type="nucleotide sequence ID" value="NZ_CP018632.1"/>
</dbReference>
<reference evidence="1 2" key="1">
    <citation type="submission" date="2016-12" db="EMBL/GenBank/DDBJ databases">
        <authorList>
            <person name="Song W.-J."/>
            <person name="Kurnit D.M."/>
        </authorList>
    </citation>
    <scope>NUCLEOTIDE SEQUENCE [LARGE SCALE GENOMIC DNA]</scope>
    <source>
        <strain evidence="1 2">IMCC3135</strain>
    </source>
</reference>
<dbReference type="KEGG" id="gai:IMCC3135_23360"/>
<protein>
    <submittedName>
        <fullName evidence="1">Uncharacterized protein</fullName>
    </submittedName>
</protein>
<proteinExistence type="predicted"/>
<evidence type="ECO:0000313" key="1">
    <source>
        <dbReference type="EMBL" id="ASJ74741.1"/>
    </source>
</evidence>
<dbReference type="EMBL" id="CP018632">
    <property type="protein sequence ID" value="ASJ74741.1"/>
    <property type="molecule type" value="Genomic_DNA"/>
</dbReference>
<gene>
    <name evidence="1" type="ORF">IMCC3135_23360</name>
</gene>
<dbReference type="Proteomes" id="UP000250079">
    <property type="component" value="Chromosome"/>
</dbReference>
<name>A0A2Z2NXN8_9GAMM</name>